<protein>
    <submittedName>
        <fullName evidence="1">Uncharacterized protein</fullName>
    </submittedName>
</protein>
<reference evidence="1" key="1">
    <citation type="journal article" date="2014" name="Front. Microbiol.">
        <title>High frequency of phylogenetically diverse reductive dehalogenase-homologous genes in deep subseafloor sedimentary metagenomes.</title>
        <authorList>
            <person name="Kawai M."/>
            <person name="Futagami T."/>
            <person name="Toyoda A."/>
            <person name="Takaki Y."/>
            <person name="Nishi S."/>
            <person name="Hori S."/>
            <person name="Arai W."/>
            <person name="Tsubouchi T."/>
            <person name="Morono Y."/>
            <person name="Uchiyama I."/>
            <person name="Ito T."/>
            <person name="Fujiyama A."/>
            <person name="Inagaki F."/>
            <person name="Takami H."/>
        </authorList>
    </citation>
    <scope>NUCLEOTIDE SEQUENCE</scope>
    <source>
        <strain evidence="1">Expedition CK06-06</strain>
    </source>
</reference>
<gene>
    <name evidence="1" type="ORF">S01H1_40161</name>
</gene>
<evidence type="ECO:0000313" key="1">
    <source>
        <dbReference type="EMBL" id="GAG03792.1"/>
    </source>
</evidence>
<proteinExistence type="predicted"/>
<name>X0UX60_9ZZZZ</name>
<feature type="non-terminal residue" evidence="1">
    <location>
        <position position="1"/>
    </location>
</feature>
<organism evidence="1">
    <name type="scientific">marine sediment metagenome</name>
    <dbReference type="NCBI Taxonomy" id="412755"/>
    <lineage>
        <taxon>unclassified sequences</taxon>
        <taxon>metagenomes</taxon>
        <taxon>ecological metagenomes</taxon>
    </lineage>
</organism>
<dbReference type="AlphaFoldDB" id="X0UX60"/>
<sequence length="158" mass="18602">PFCDGHLVEFSLNIKPYIRKRANLQFSFIYKNNKKLAWIPTNNGCPAVPSFGKFFYLRSYVLLRYARALWRKTGMYILRRNIVPGVYSMSSIYNQLIALSYVDRYLNLDHMKTKALFDEREFARMLAHPYSSSNLDYLLNAMSVELSLERKDMLAQAY</sequence>
<dbReference type="EMBL" id="BARS01025407">
    <property type="protein sequence ID" value="GAG03792.1"/>
    <property type="molecule type" value="Genomic_DNA"/>
</dbReference>
<accession>X0UX60</accession>
<comment type="caution">
    <text evidence="1">The sequence shown here is derived from an EMBL/GenBank/DDBJ whole genome shotgun (WGS) entry which is preliminary data.</text>
</comment>